<dbReference type="AlphaFoldDB" id="A0A401H1U9"/>
<evidence type="ECO:0000313" key="8">
    <source>
        <dbReference type="Proteomes" id="UP000287166"/>
    </source>
</evidence>
<comment type="function">
    <text evidence="5">S-adenosyl-L-methionine-dependent protein-lysine N-methyltransferase that mono- and dimethylates elongation factor 1-alpha at 'Lys-316'. May play a role in intracellular transport.</text>
</comment>
<evidence type="ECO:0000256" key="1">
    <source>
        <dbReference type="ARBA" id="ARBA00022490"/>
    </source>
</evidence>
<evidence type="ECO:0000256" key="4">
    <source>
        <dbReference type="ARBA" id="ARBA00022691"/>
    </source>
</evidence>
<dbReference type="InterPro" id="IPR026635">
    <property type="entry name" value="Efm4/METTL10"/>
</dbReference>
<gene>
    <name evidence="5" type="primary">EFM4</name>
    <name evidence="7" type="ORF">SCP_1302030</name>
</gene>
<keyword evidence="3 5" id="KW-0808">Transferase</keyword>
<dbReference type="OrthoDB" id="10069295at2759"/>
<keyword evidence="5" id="KW-0813">Transport</keyword>
<evidence type="ECO:0000259" key="6">
    <source>
        <dbReference type="Pfam" id="PF13847"/>
    </source>
</evidence>
<dbReference type="GO" id="GO:0016192">
    <property type="term" value="P:vesicle-mediated transport"/>
    <property type="evidence" value="ECO:0007669"/>
    <property type="project" value="UniProtKB-UniRule"/>
</dbReference>
<keyword evidence="1 5" id="KW-0963">Cytoplasm</keyword>
<comment type="caution">
    <text evidence="7">The sequence shown here is derived from an EMBL/GenBank/DDBJ whole genome shotgun (WGS) entry which is preliminary data.</text>
</comment>
<sequence length="244" mass="26409">MSSTDLPPSVLGTKEHWDDVYSSELANFEEIGDEGEIWFGEDSVENMVDWALENLPPSQGDSPFILEIGSGNGNLLFALYDAGYAPDRMCGIDYSADAVRLARAIGKSRPSEDDRGELKPDAIAFSTCDFLAEDVPALQSLVPSRSYLWDLVLDKGTFDAVALAGRSEGGAAPADSYPCRVTRVVKPGGYFLITSCNFTEEELRTKFANAETGLTYHSRIAFPTLSFGGKSGNVYSSVAFRKAA</sequence>
<dbReference type="GO" id="GO:0032259">
    <property type="term" value="P:methylation"/>
    <property type="evidence" value="ECO:0007669"/>
    <property type="project" value="UniProtKB-KW"/>
</dbReference>
<name>A0A401H1U9_9APHY</name>
<dbReference type="STRING" id="139825.A0A401H1U9"/>
<dbReference type="EMBL" id="BFAD01000013">
    <property type="protein sequence ID" value="GBE88388.1"/>
    <property type="molecule type" value="Genomic_DNA"/>
</dbReference>
<accession>A0A401H1U9</accession>
<feature type="domain" description="Methyltransferase" evidence="6">
    <location>
        <begin position="65"/>
        <end position="211"/>
    </location>
</feature>
<dbReference type="InterPro" id="IPR025714">
    <property type="entry name" value="Methyltranfer_dom"/>
</dbReference>
<dbReference type="InParanoid" id="A0A401H1U9"/>
<dbReference type="PANTHER" id="PTHR12843">
    <property type="entry name" value="PROTEIN-LYSINE N-METHYLTRANSFERASE METTL10"/>
    <property type="match status" value="1"/>
</dbReference>
<dbReference type="Pfam" id="PF13847">
    <property type="entry name" value="Methyltransf_31"/>
    <property type="match status" value="1"/>
</dbReference>
<dbReference type="EC" id="2.1.1.-" evidence="5"/>
<dbReference type="FunCoup" id="A0A401H1U9">
    <property type="interactions" value="445"/>
</dbReference>
<dbReference type="SUPFAM" id="SSF53335">
    <property type="entry name" value="S-adenosyl-L-methionine-dependent methyltransferases"/>
    <property type="match status" value="1"/>
</dbReference>
<keyword evidence="4 5" id="KW-0949">S-adenosyl-L-methionine</keyword>
<evidence type="ECO:0000256" key="5">
    <source>
        <dbReference type="HAMAP-Rule" id="MF_03188"/>
    </source>
</evidence>
<evidence type="ECO:0000256" key="2">
    <source>
        <dbReference type="ARBA" id="ARBA00022603"/>
    </source>
</evidence>
<evidence type="ECO:0000256" key="3">
    <source>
        <dbReference type="ARBA" id="ARBA00022679"/>
    </source>
</evidence>
<organism evidence="7 8">
    <name type="scientific">Sparassis crispa</name>
    <dbReference type="NCBI Taxonomy" id="139825"/>
    <lineage>
        <taxon>Eukaryota</taxon>
        <taxon>Fungi</taxon>
        <taxon>Dikarya</taxon>
        <taxon>Basidiomycota</taxon>
        <taxon>Agaricomycotina</taxon>
        <taxon>Agaricomycetes</taxon>
        <taxon>Polyporales</taxon>
        <taxon>Sparassidaceae</taxon>
        <taxon>Sparassis</taxon>
    </lineage>
</organism>
<dbReference type="GO" id="GO:0016279">
    <property type="term" value="F:protein-lysine N-methyltransferase activity"/>
    <property type="evidence" value="ECO:0007669"/>
    <property type="project" value="UniProtKB-UniRule"/>
</dbReference>
<keyword evidence="2 5" id="KW-0489">Methyltransferase</keyword>
<comment type="similarity">
    <text evidence="5">Belongs to the class I-like SAM-binding methyltransferase superfamily. EFM4 family.</text>
</comment>
<dbReference type="GO" id="GO:0005737">
    <property type="term" value="C:cytoplasm"/>
    <property type="evidence" value="ECO:0007669"/>
    <property type="project" value="UniProtKB-SubCell"/>
</dbReference>
<dbReference type="Gene3D" id="3.40.50.150">
    <property type="entry name" value="Vaccinia Virus protein VP39"/>
    <property type="match status" value="1"/>
</dbReference>
<dbReference type="Proteomes" id="UP000287166">
    <property type="component" value="Unassembled WGS sequence"/>
</dbReference>
<evidence type="ECO:0000313" key="7">
    <source>
        <dbReference type="EMBL" id="GBE88388.1"/>
    </source>
</evidence>
<dbReference type="CDD" id="cd02440">
    <property type="entry name" value="AdoMet_MTases"/>
    <property type="match status" value="1"/>
</dbReference>
<proteinExistence type="inferred from homology"/>
<comment type="subcellular location">
    <subcellularLocation>
        <location evidence="5">Cytoplasm</location>
    </subcellularLocation>
</comment>
<dbReference type="PANTHER" id="PTHR12843:SF5">
    <property type="entry name" value="EEF1A LYSINE METHYLTRANSFERASE 2"/>
    <property type="match status" value="1"/>
</dbReference>
<dbReference type="InterPro" id="IPR029063">
    <property type="entry name" value="SAM-dependent_MTases_sf"/>
</dbReference>
<keyword evidence="8" id="KW-1185">Reference proteome</keyword>
<dbReference type="HAMAP" id="MF_03188">
    <property type="entry name" value="Methyltr_EFM4"/>
    <property type="match status" value="1"/>
</dbReference>
<reference evidence="7 8" key="1">
    <citation type="journal article" date="2018" name="Sci. Rep.">
        <title>Genome sequence of the cauliflower mushroom Sparassis crispa (Hanabiratake) and its association with beneficial usage.</title>
        <authorList>
            <person name="Kiyama R."/>
            <person name="Furutani Y."/>
            <person name="Kawaguchi K."/>
            <person name="Nakanishi T."/>
        </authorList>
    </citation>
    <scope>NUCLEOTIDE SEQUENCE [LARGE SCALE GENOMIC DNA]</scope>
</reference>
<protein>
    <recommendedName>
        <fullName evidence="5">Protein-lysine N-methyltransferase EFM4</fullName>
        <ecNumber evidence="5">2.1.1.-</ecNumber>
    </recommendedName>
    <alternativeName>
        <fullName evidence="5">Elongation factor methyltransferase 4</fullName>
    </alternativeName>
</protein>